<dbReference type="PROSITE" id="PS01124">
    <property type="entry name" value="HTH_ARAC_FAMILY_2"/>
    <property type="match status" value="1"/>
</dbReference>
<keyword evidence="1" id="KW-0805">Transcription regulation</keyword>
<reference evidence="5 6" key="1">
    <citation type="submission" date="2019-05" db="EMBL/GenBank/DDBJ databases">
        <title>We sequenced the genome of Paenibacillus hemerocallicola KCTC 33185 for further insight into its adaptation and study the phylogeny of Paenibacillus.</title>
        <authorList>
            <person name="Narsing Rao M.P."/>
        </authorList>
    </citation>
    <scope>NUCLEOTIDE SEQUENCE [LARGE SCALE GENOMIC DNA]</scope>
    <source>
        <strain evidence="5 6">KCTC 33185</strain>
    </source>
</reference>
<keyword evidence="6" id="KW-1185">Reference proteome</keyword>
<dbReference type="GO" id="GO:0003700">
    <property type="term" value="F:DNA-binding transcription factor activity"/>
    <property type="evidence" value="ECO:0007669"/>
    <property type="project" value="InterPro"/>
</dbReference>
<dbReference type="GO" id="GO:0043565">
    <property type="term" value="F:sequence-specific DNA binding"/>
    <property type="evidence" value="ECO:0007669"/>
    <property type="project" value="InterPro"/>
</dbReference>
<dbReference type="SMART" id="SM00342">
    <property type="entry name" value="HTH_ARAC"/>
    <property type="match status" value="1"/>
</dbReference>
<name>A0A5C4T611_9BACL</name>
<dbReference type="PROSITE" id="PS00041">
    <property type="entry name" value="HTH_ARAC_FAMILY_1"/>
    <property type="match status" value="1"/>
</dbReference>
<protein>
    <submittedName>
        <fullName evidence="5">Helix-turn-helix domain-containing protein</fullName>
    </submittedName>
</protein>
<dbReference type="EMBL" id="VDCQ01000032">
    <property type="protein sequence ID" value="TNJ64225.1"/>
    <property type="molecule type" value="Genomic_DNA"/>
</dbReference>
<dbReference type="InterPro" id="IPR018062">
    <property type="entry name" value="HTH_AraC-typ_CS"/>
</dbReference>
<dbReference type="Gene3D" id="1.10.10.60">
    <property type="entry name" value="Homeodomain-like"/>
    <property type="match status" value="2"/>
</dbReference>
<keyword evidence="2" id="KW-0238">DNA-binding</keyword>
<evidence type="ECO:0000313" key="5">
    <source>
        <dbReference type="EMBL" id="TNJ64225.1"/>
    </source>
</evidence>
<dbReference type="OrthoDB" id="9807321at2"/>
<evidence type="ECO:0000256" key="3">
    <source>
        <dbReference type="ARBA" id="ARBA00023163"/>
    </source>
</evidence>
<dbReference type="PANTHER" id="PTHR43280:SF30">
    <property type="entry name" value="MMSAB OPERON REGULATORY PROTEIN"/>
    <property type="match status" value="1"/>
</dbReference>
<feature type="domain" description="HTH araC/xylS-type" evidence="4">
    <location>
        <begin position="156"/>
        <end position="254"/>
    </location>
</feature>
<evidence type="ECO:0000256" key="1">
    <source>
        <dbReference type="ARBA" id="ARBA00023015"/>
    </source>
</evidence>
<dbReference type="Proteomes" id="UP000307943">
    <property type="component" value="Unassembled WGS sequence"/>
</dbReference>
<accession>A0A5C4T611</accession>
<proteinExistence type="predicted"/>
<dbReference type="PANTHER" id="PTHR43280">
    <property type="entry name" value="ARAC-FAMILY TRANSCRIPTIONAL REGULATOR"/>
    <property type="match status" value="1"/>
</dbReference>
<dbReference type="InterPro" id="IPR003313">
    <property type="entry name" value="AraC-bd"/>
</dbReference>
<comment type="caution">
    <text evidence="5">The sequence shown here is derived from an EMBL/GenBank/DDBJ whole genome shotgun (WGS) entry which is preliminary data.</text>
</comment>
<dbReference type="InterPro" id="IPR009057">
    <property type="entry name" value="Homeodomain-like_sf"/>
</dbReference>
<gene>
    <name evidence="5" type="ORF">FE784_21655</name>
</gene>
<evidence type="ECO:0000313" key="6">
    <source>
        <dbReference type="Proteomes" id="UP000307943"/>
    </source>
</evidence>
<dbReference type="InterPro" id="IPR037923">
    <property type="entry name" value="HTH-like"/>
</dbReference>
<dbReference type="RefSeq" id="WP_139604325.1">
    <property type="nucleotide sequence ID" value="NZ_VDCQ01000032.1"/>
</dbReference>
<keyword evidence="3" id="KW-0804">Transcription</keyword>
<dbReference type="SUPFAM" id="SSF51215">
    <property type="entry name" value="Regulatory protein AraC"/>
    <property type="match status" value="1"/>
</dbReference>
<dbReference type="Pfam" id="PF02311">
    <property type="entry name" value="AraC_binding"/>
    <property type="match status" value="1"/>
</dbReference>
<organism evidence="5 6">
    <name type="scientific">Paenibacillus hemerocallicola</name>
    <dbReference type="NCBI Taxonomy" id="1172614"/>
    <lineage>
        <taxon>Bacteria</taxon>
        <taxon>Bacillati</taxon>
        <taxon>Bacillota</taxon>
        <taxon>Bacilli</taxon>
        <taxon>Bacillales</taxon>
        <taxon>Paenibacillaceae</taxon>
        <taxon>Paenibacillus</taxon>
    </lineage>
</organism>
<sequence>MKIDNIAFQPGVGGSWIVPLTMTKHHILLLVVKGVAIYRFGDRTVRVGKGEALFFPQGSTRSAESDLKDPSQMYSAHFRDISPEDLPASHQEPYIHFRPLGYEYLKQRFSLLNECWLGKMPSYELISRGILFEILGIVQRELSGGAHSSSRRSLALRIQQYIVQRYREPLRLSELAQAVDRSPTYVSTVFKEVTGRTPVEYMHEVRISAARELLLTNSMTIGEISESLGYCDPTYFNHMYKKIVGHPPSHTLKLQHLT</sequence>
<dbReference type="AlphaFoldDB" id="A0A5C4T611"/>
<evidence type="ECO:0000259" key="4">
    <source>
        <dbReference type="PROSITE" id="PS01124"/>
    </source>
</evidence>
<dbReference type="Pfam" id="PF12833">
    <property type="entry name" value="HTH_18"/>
    <property type="match status" value="1"/>
</dbReference>
<dbReference type="InterPro" id="IPR018060">
    <property type="entry name" value="HTH_AraC"/>
</dbReference>
<evidence type="ECO:0000256" key="2">
    <source>
        <dbReference type="ARBA" id="ARBA00023125"/>
    </source>
</evidence>
<dbReference type="SUPFAM" id="SSF46689">
    <property type="entry name" value="Homeodomain-like"/>
    <property type="match status" value="2"/>
</dbReference>